<dbReference type="Proteomes" id="UP000694050">
    <property type="component" value="Unassembled WGS sequence"/>
</dbReference>
<evidence type="ECO:0000256" key="1">
    <source>
        <dbReference type="SAM" id="MobiDB-lite"/>
    </source>
</evidence>
<sequence>MEPPKFLQPTEIHYWRLLYCGQNWGRCTKEEQGAIESLLEKYGSRVIVAGPETPQPSVISDGRLTNMTSIPGTPTRLPRERVWNTYDVTEEQWRHGLSREQNRPINQLASRYLPSNPPTQNRSISSPDPRASPRTVGQLQPRRTTPLSTPSRELIQPDPLDNIMKKNGEISQRHKASAQKFRASLHSAVDAEGDMAECVKKLADLRVQEEEMRREMEERDELETLPSEATRASFSARRRERKRRNKTNTYVPEREDNDFPPRE</sequence>
<comment type="caution">
    <text evidence="2">The sequence shown here is derived from an EMBL/GenBank/DDBJ whole genome shotgun (WGS) entry which is preliminary data.</text>
</comment>
<feature type="compositionally biased region" description="Basic and acidic residues" evidence="1">
    <location>
        <begin position="252"/>
        <end position="263"/>
    </location>
</feature>
<gene>
    <name evidence="2" type="ORF">Forpe1208_v013855</name>
</gene>
<organism evidence="2 3">
    <name type="scientific">Fusarium oxysporum f. sp. rapae</name>
    <dbReference type="NCBI Taxonomy" id="485398"/>
    <lineage>
        <taxon>Eukaryota</taxon>
        <taxon>Fungi</taxon>
        <taxon>Dikarya</taxon>
        <taxon>Ascomycota</taxon>
        <taxon>Pezizomycotina</taxon>
        <taxon>Sordariomycetes</taxon>
        <taxon>Hypocreomycetidae</taxon>
        <taxon>Hypocreales</taxon>
        <taxon>Nectriaceae</taxon>
        <taxon>Fusarium</taxon>
        <taxon>Fusarium oxysporum species complex</taxon>
    </lineage>
</organism>
<dbReference type="AlphaFoldDB" id="A0A8J5NTK5"/>
<protein>
    <submittedName>
        <fullName evidence="2">Uncharacterized protein</fullName>
    </submittedName>
</protein>
<reference evidence="2" key="1">
    <citation type="submission" date="2021-04" db="EMBL/GenBank/DDBJ databases">
        <title>First draft genome resource for Brassicaceae pathogens Fusarium oxysporum f. sp. raphani and Fusarium oxysporum f. sp. rapae.</title>
        <authorList>
            <person name="Asai S."/>
        </authorList>
    </citation>
    <scope>NUCLEOTIDE SEQUENCE</scope>
    <source>
        <strain evidence="2">Tf1208</strain>
    </source>
</reference>
<feature type="region of interest" description="Disordered" evidence="1">
    <location>
        <begin position="211"/>
        <end position="263"/>
    </location>
</feature>
<evidence type="ECO:0000313" key="3">
    <source>
        <dbReference type="Proteomes" id="UP000694050"/>
    </source>
</evidence>
<feature type="compositionally biased region" description="Polar residues" evidence="1">
    <location>
        <begin position="135"/>
        <end position="151"/>
    </location>
</feature>
<dbReference type="EMBL" id="JAELUQ010000011">
    <property type="protein sequence ID" value="KAG7406740.1"/>
    <property type="molecule type" value="Genomic_DNA"/>
</dbReference>
<accession>A0A8J5NTK5</accession>
<feature type="region of interest" description="Disordered" evidence="1">
    <location>
        <begin position="109"/>
        <end position="160"/>
    </location>
</feature>
<name>A0A8J5NTK5_FUSOX</name>
<evidence type="ECO:0000313" key="2">
    <source>
        <dbReference type="EMBL" id="KAG7406740.1"/>
    </source>
</evidence>
<feature type="compositionally biased region" description="Basic residues" evidence="1">
    <location>
        <begin position="236"/>
        <end position="246"/>
    </location>
</feature>
<proteinExistence type="predicted"/>